<dbReference type="AlphaFoldDB" id="A0A8T1VA10"/>
<feature type="region of interest" description="Disordered" evidence="1">
    <location>
        <begin position="87"/>
        <end position="111"/>
    </location>
</feature>
<reference evidence="2" key="1">
    <citation type="submission" date="2021-02" db="EMBL/GenBank/DDBJ databases">
        <authorList>
            <person name="Palmer J.M."/>
        </authorList>
    </citation>
    <scope>NUCLEOTIDE SEQUENCE</scope>
    <source>
        <strain evidence="2">SCRP734</strain>
    </source>
</reference>
<gene>
    <name evidence="2" type="ORF">PHYPSEUDO_012394</name>
</gene>
<evidence type="ECO:0000313" key="2">
    <source>
        <dbReference type="EMBL" id="KAG7376948.1"/>
    </source>
</evidence>
<comment type="caution">
    <text evidence="2">The sequence shown here is derived from an EMBL/GenBank/DDBJ whole genome shotgun (WGS) entry which is preliminary data.</text>
</comment>
<accession>A0A8T1VA10</accession>
<organism evidence="2 3">
    <name type="scientific">Phytophthora pseudosyringae</name>
    <dbReference type="NCBI Taxonomy" id="221518"/>
    <lineage>
        <taxon>Eukaryota</taxon>
        <taxon>Sar</taxon>
        <taxon>Stramenopiles</taxon>
        <taxon>Oomycota</taxon>
        <taxon>Peronosporomycetes</taxon>
        <taxon>Peronosporales</taxon>
        <taxon>Peronosporaceae</taxon>
        <taxon>Phytophthora</taxon>
    </lineage>
</organism>
<keyword evidence="3" id="KW-1185">Reference proteome</keyword>
<feature type="compositionally biased region" description="Low complexity" evidence="1">
    <location>
        <begin position="31"/>
        <end position="42"/>
    </location>
</feature>
<evidence type="ECO:0000256" key="1">
    <source>
        <dbReference type="SAM" id="MobiDB-lite"/>
    </source>
</evidence>
<feature type="region of interest" description="Disordered" evidence="1">
    <location>
        <begin position="1"/>
        <end position="49"/>
    </location>
</feature>
<dbReference type="Proteomes" id="UP000694044">
    <property type="component" value="Unassembled WGS sequence"/>
</dbReference>
<dbReference type="EMBL" id="JAGDFM010000598">
    <property type="protein sequence ID" value="KAG7376948.1"/>
    <property type="molecule type" value="Genomic_DNA"/>
</dbReference>
<sequence length="177" mass="18900">MNKDRDQGGAGARGRSCGRARNHDAGRRRATAGAPAADSASGVGESSHAEDDDVVLVHVWLRLCNPAGQMTDVEAVRPTQTDVIASTVRRRAQTDEHDDEGGTGARGQRGRRRRAAAVALALAASDSEDILSGNDEDVVLVQGSSCIICLAWLYGPSRRPSLALLEMYTRSHNKHQC</sequence>
<proteinExistence type="predicted"/>
<evidence type="ECO:0000313" key="3">
    <source>
        <dbReference type="Proteomes" id="UP000694044"/>
    </source>
</evidence>
<name>A0A8T1VA10_9STRA</name>
<protein>
    <submittedName>
        <fullName evidence="2">Uncharacterized protein</fullName>
    </submittedName>
</protein>